<comment type="caution">
    <text evidence="1">The sequence shown here is derived from an EMBL/GenBank/DDBJ whole genome shotgun (WGS) entry which is preliminary data.</text>
</comment>
<dbReference type="Proteomes" id="UP000724584">
    <property type="component" value="Unassembled WGS sequence"/>
</dbReference>
<organism evidence="1 2">
    <name type="scientific">Chaetomium tenue</name>
    <dbReference type="NCBI Taxonomy" id="1854479"/>
    <lineage>
        <taxon>Eukaryota</taxon>
        <taxon>Fungi</taxon>
        <taxon>Dikarya</taxon>
        <taxon>Ascomycota</taxon>
        <taxon>Pezizomycotina</taxon>
        <taxon>Sordariomycetes</taxon>
        <taxon>Sordariomycetidae</taxon>
        <taxon>Sordariales</taxon>
        <taxon>Chaetomiaceae</taxon>
        <taxon>Chaetomium</taxon>
    </lineage>
</organism>
<accession>A0ACB7PLN5</accession>
<keyword evidence="1" id="KW-0808">Transferase</keyword>
<proteinExistence type="predicted"/>
<gene>
    <name evidence="1" type="ORF">F5144DRAFT_507600</name>
</gene>
<evidence type="ECO:0000313" key="2">
    <source>
        <dbReference type="Proteomes" id="UP000724584"/>
    </source>
</evidence>
<sequence>MGAQINPQVSRFCWQNLQVDPTPVFPDNELLREEEVQETIYKQVFSGDVPLRPPRRYQVKILKELVAKIESSIEDWDQHGISDNLTFALSQLLSQPLPSETDAAQQRDHVTYHLSLLQVPPTEVDPPHIHLLESRSLISASGTTGLRTWEAALHLGQYLCADPSSVKNRRVLELGTGTGYLAVLCAKYLGSDHVIASDGSDEVVNHLSESFLLNGLKGSSKITPMQLGWGHALAGTEVGGGDVDTVLGADITYDVSVIPALVATLEDLAGLFPASSVLIAATERNRATFERFLDVCGKRGFTVTHESYPILRRSEQNGPFYSDTTPIHICKLRK</sequence>
<evidence type="ECO:0000313" key="1">
    <source>
        <dbReference type="EMBL" id="KAH6641925.1"/>
    </source>
</evidence>
<keyword evidence="1" id="KW-0489">Methyltransferase</keyword>
<name>A0ACB7PLN5_9PEZI</name>
<keyword evidence="2" id="KW-1185">Reference proteome</keyword>
<protein>
    <submittedName>
        <fullName evidence="1">Methyltransferase-domain-containing protein</fullName>
    </submittedName>
</protein>
<dbReference type="EMBL" id="JAGIZQ010000002">
    <property type="protein sequence ID" value="KAH6641925.1"/>
    <property type="molecule type" value="Genomic_DNA"/>
</dbReference>
<reference evidence="1 2" key="1">
    <citation type="journal article" date="2021" name="Nat. Commun.">
        <title>Genetic determinants of endophytism in the Arabidopsis root mycobiome.</title>
        <authorList>
            <person name="Mesny F."/>
            <person name="Miyauchi S."/>
            <person name="Thiergart T."/>
            <person name="Pickel B."/>
            <person name="Atanasova L."/>
            <person name="Karlsson M."/>
            <person name="Huettel B."/>
            <person name="Barry K.W."/>
            <person name="Haridas S."/>
            <person name="Chen C."/>
            <person name="Bauer D."/>
            <person name="Andreopoulos W."/>
            <person name="Pangilinan J."/>
            <person name="LaButti K."/>
            <person name="Riley R."/>
            <person name="Lipzen A."/>
            <person name="Clum A."/>
            <person name="Drula E."/>
            <person name="Henrissat B."/>
            <person name="Kohler A."/>
            <person name="Grigoriev I.V."/>
            <person name="Martin F.M."/>
            <person name="Hacquard S."/>
        </authorList>
    </citation>
    <scope>NUCLEOTIDE SEQUENCE [LARGE SCALE GENOMIC DNA]</scope>
    <source>
        <strain evidence="1 2">MPI-SDFR-AT-0079</strain>
    </source>
</reference>